<evidence type="ECO:0000256" key="3">
    <source>
        <dbReference type="ARBA" id="ARBA00022452"/>
    </source>
</evidence>
<evidence type="ECO:0000256" key="4">
    <source>
        <dbReference type="ARBA" id="ARBA00022692"/>
    </source>
</evidence>
<organism evidence="9 10">
    <name type="scientific">Pelagibacterium nitratireducens</name>
    <dbReference type="NCBI Taxonomy" id="1046114"/>
    <lineage>
        <taxon>Bacteria</taxon>
        <taxon>Pseudomonadati</taxon>
        <taxon>Pseudomonadota</taxon>
        <taxon>Alphaproteobacteria</taxon>
        <taxon>Hyphomicrobiales</taxon>
        <taxon>Devosiaceae</taxon>
        <taxon>Pelagibacterium</taxon>
    </lineage>
</organism>
<feature type="signal peptide" evidence="8">
    <location>
        <begin position="1"/>
        <end position="25"/>
    </location>
</feature>
<evidence type="ECO:0000256" key="1">
    <source>
        <dbReference type="ARBA" id="ARBA00004571"/>
    </source>
</evidence>
<dbReference type="InterPro" id="IPR005017">
    <property type="entry name" value="OMPP1/FadL/TodX"/>
</dbReference>
<keyword evidence="10" id="KW-1185">Reference proteome</keyword>
<keyword evidence="3" id="KW-1134">Transmembrane beta strand</keyword>
<gene>
    <name evidence="9" type="ORF">V6617_07570</name>
</gene>
<dbReference type="PANTHER" id="PTHR35093:SF8">
    <property type="entry name" value="OUTER MEMBRANE PROTEIN NMB0088-RELATED"/>
    <property type="match status" value="1"/>
</dbReference>
<evidence type="ECO:0000256" key="6">
    <source>
        <dbReference type="ARBA" id="ARBA00023136"/>
    </source>
</evidence>
<dbReference type="SUPFAM" id="SSF56935">
    <property type="entry name" value="Porins"/>
    <property type="match status" value="1"/>
</dbReference>
<keyword evidence="4" id="KW-0812">Transmembrane</keyword>
<dbReference type="Proteomes" id="UP001369958">
    <property type="component" value="Chromosome"/>
</dbReference>
<evidence type="ECO:0000256" key="8">
    <source>
        <dbReference type="SAM" id="SignalP"/>
    </source>
</evidence>
<reference evidence="9 10" key="1">
    <citation type="submission" date="2024-02" db="EMBL/GenBank/DDBJ databases">
        <title>Complete genome sequence of Pelagibacterium nitratireducens ZH15.</title>
        <authorList>
            <person name="Zhao L.H."/>
        </authorList>
    </citation>
    <scope>NUCLEOTIDE SEQUENCE [LARGE SCALE GENOMIC DNA]</scope>
    <source>
        <strain evidence="9 10">ZH15</strain>
    </source>
</reference>
<dbReference type="Pfam" id="PF03349">
    <property type="entry name" value="Toluene_X"/>
    <property type="match status" value="1"/>
</dbReference>
<dbReference type="RefSeq" id="WP_338610154.1">
    <property type="nucleotide sequence ID" value="NZ_CP146275.1"/>
</dbReference>
<dbReference type="PANTHER" id="PTHR35093">
    <property type="entry name" value="OUTER MEMBRANE PROTEIN NMB0088-RELATED"/>
    <property type="match status" value="1"/>
</dbReference>
<name>A0ABZ2I800_9HYPH</name>
<evidence type="ECO:0000256" key="5">
    <source>
        <dbReference type="ARBA" id="ARBA00022729"/>
    </source>
</evidence>
<comment type="similarity">
    <text evidence="2">Belongs to the OmpP1/FadL family.</text>
</comment>
<feature type="chain" id="PRO_5046095872" evidence="8">
    <location>
        <begin position="26"/>
        <end position="373"/>
    </location>
</feature>
<dbReference type="Gene3D" id="2.40.160.60">
    <property type="entry name" value="Outer membrane protein transport protein (OMPP1/FadL/TodX)"/>
    <property type="match status" value="1"/>
</dbReference>
<accession>A0ABZ2I800</accession>
<evidence type="ECO:0000256" key="7">
    <source>
        <dbReference type="ARBA" id="ARBA00023237"/>
    </source>
</evidence>
<evidence type="ECO:0000313" key="9">
    <source>
        <dbReference type="EMBL" id="WWT34314.1"/>
    </source>
</evidence>
<keyword evidence="6" id="KW-0472">Membrane</keyword>
<comment type="subcellular location">
    <subcellularLocation>
        <location evidence="1">Cell outer membrane</location>
        <topology evidence="1">Multi-pass membrane protein</topology>
    </subcellularLocation>
</comment>
<keyword evidence="5 8" id="KW-0732">Signal</keyword>
<proteinExistence type="inferred from homology"/>
<evidence type="ECO:0000256" key="2">
    <source>
        <dbReference type="ARBA" id="ARBA00008163"/>
    </source>
</evidence>
<dbReference type="EMBL" id="CP146275">
    <property type="protein sequence ID" value="WWT34314.1"/>
    <property type="molecule type" value="Genomic_DNA"/>
</dbReference>
<keyword evidence="7" id="KW-0998">Cell outer membrane</keyword>
<protein>
    <submittedName>
        <fullName evidence="9">Outer membrane protein transport protein</fullName>
    </submittedName>
</protein>
<sequence>MRAPRKRSHALAVLGLMAVGGSAQAGGLEANGYNWDMIFDPATYAAKGTITYVDIDHAITNPGYPGTTVSSSPSRVHYNFGISGEIIDNTSCLVSAQNPFGSGTDRDRAYAFATSQAVRERISSNDIGLTCAYGLDVGPGVASIIGGISAQQLSYTATVPTALGITAPIDIDGMSAGWRLGVAYEIEEIALRVSAIYNSAVSYDLDGTALDGTPFSGPASANVTAPQSIELKAQTGVAPGWLVLGSVKWVDWSVVDTLAVSTNAGPISTDLNYRDGWTVTGGVGHALTPELTVLGTVTWDRGTASVDNAGVLENGTQTDRWGATLGAAYDISESVEFSGGVSYSTIAPGSNLQNESWDRGSVLAISASLKASF</sequence>
<evidence type="ECO:0000313" key="10">
    <source>
        <dbReference type="Proteomes" id="UP001369958"/>
    </source>
</evidence>